<name>A0ACC1SX59_9HYPO</name>
<accession>A0ACC1SX59</accession>
<reference evidence="1" key="1">
    <citation type="submission" date="2022-08" db="EMBL/GenBank/DDBJ databases">
        <title>Genome Sequence of Fusarium decemcellulare.</title>
        <authorList>
            <person name="Buettner E."/>
        </authorList>
    </citation>
    <scope>NUCLEOTIDE SEQUENCE</scope>
    <source>
        <strain evidence="1">Babe19</strain>
    </source>
</reference>
<evidence type="ECO:0000313" key="2">
    <source>
        <dbReference type="Proteomes" id="UP001148629"/>
    </source>
</evidence>
<proteinExistence type="predicted"/>
<keyword evidence="2" id="KW-1185">Reference proteome</keyword>
<sequence>MPRPGSDTAYSHSLMGSSDAACLLISDAPCILDSQQLRSQTRAVPRAEAVFKSKLPPVVTGGIESTFPASRDSAPSATAIIATEIGLSSSRKSRKPCGDGLEFGRRVWQDAFGSRVRHARLFSSAAFTVCFDGGDQFAPHAHARRWYETRA</sequence>
<comment type="caution">
    <text evidence="1">The sequence shown here is derived from an EMBL/GenBank/DDBJ whole genome shotgun (WGS) entry which is preliminary data.</text>
</comment>
<evidence type="ECO:0000313" key="1">
    <source>
        <dbReference type="EMBL" id="KAJ3548205.1"/>
    </source>
</evidence>
<organism evidence="1 2">
    <name type="scientific">Fusarium decemcellulare</name>
    <dbReference type="NCBI Taxonomy" id="57161"/>
    <lineage>
        <taxon>Eukaryota</taxon>
        <taxon>Fungi</taxon>
        <taxon>Dikarya</taxon>
        <taxon>Ascomycota</taxon>
        <taxon>Pezizomycotina</taxon>
        <taxon>Sordariomycetes</taxon>
        <taxon>Hypocreomycetidae</taxon>
        <taxon>Hypocreales</taxon>
        <taxon>Nectriaceae</taxon>
        <taxon>Fusarium</taxon>
        <taxon>Fusarium decemcellulare species complex</taxon>
    </lineage>
</organism>
<dbReference type="EMBL" id="JANRMS010000055">
    <property type="protein sequence ID" value="KAJ3548205.1"/>
    <property type="molecule type" value="Genomic_DNA"/>
</dbReference>
<dbReference type="Proteomes" id="UP001148629">
    <property type="component" value="Unassembled WGS sequence"/>
</dbReference>
<gene>
    <name evidence="1" type="ORF">NM208_g1132</name>
</gene>
<protein>
    <submittedName>
        <fullName evidence="1">Uncharacterized protein</fullName>
    </submittedName>
</protein>